<evidence type="ECO:0000313" key="3">
    <source>
        <dbReference type="Proteomes" id="UP000324159"/>
    </source>
</evidence>
<keyword evidence="1" id="KW-0732">Signal</keyword>
<evidence type="ECO:0000313" key="2">
    <source>
        <dbReference type="EMBL" id="TYO96673.1"/>
    </source>
</evidence>
<evidence type="ECO:0000256" key="1">
    <source>
        <dbReference type="SAM" id="SignalP"/>
    </source>
</evidence>
<sequence length="181" mass="20500">MTLVRMFRGCGLLCLMLLLVAACSSRPEVHKKSTFTVVPSEETLYVVPFTTIMVPQAVSEGIFDRFVDALIEKGVDRKYNVVILKQGLKEIAPDWLASHYYITGDLFAYVEESGCCSTTIRSRSRIRLFQPGSTEPVLMMEYPREVFFDHDYSTIEQQRRLLARDIADTLAGYLIDALSKG</sequence>
<dbReference type="PROSITE" id="PS51257">
    <property type="entry name" value="PROKAR_LIPOPROTEIN"/>
    <property type="match status" value="1"/>
</dbReference>
<proteinExistence type="predicted"/>
<dbReference type="RefSeq" id="WP_148896743.1">
    <property type="nucleotide sequence ID" value="NZ_VNIB01000013.1"/>
</dbReference>
<dbReference type="AlphaFoldDB" id="A0A5D3WJC3"/>
<feature type="chain" id="PRO_5022964391" description="Lipoprotein" evidence="1">
    <location>
        <begin position="22"/>
        <end position="181"/>
    </location>
</feature>
<dbReference type="EMBL" id="VNIB01000013">
    <property type="protein sequence ID" value="TYO96673.1"/>
    <property type="molecule type" value="Genomic_DNA"/>
</dbReference>
<feature type="signal peptide" evidence="1">
    <location>
        <begin position="1"/>
        <end position="21"/>
    </location>
</feature>
<organism evidence="2 3">
    <name type="scientific">Geothermobacter ehrlichii</name>
    <dbReference type="NCBI Taxonomy" id="213224"/>
    <lineage>
        <taxon>Bacteria</taxon>
        <taxon>Pseudomonadati</taxon>
        <taxon>Thermodesulfobacteriota</taxon>
        <taxon>Desulfuromonadia</taxon>
        <taxon>Desulfuromonadales</taxon>
        <taxon>Geothermobacteraceae</taxon>
        <taxon>Geothermobacter</taxon>
    </lineage>
</organism>
<dbReference type="OrthoDB" id="5396669at2"/>
<reference evidence="2 3" key="1">
    <citation type="submission" date="2019-07" db="EMBL/GenBank/DDBJ databases">
        <title>Genomic Encyclopedia of Type Strains, Phase IV (KMG-IV): sequencing the most valuable type-strain genomes for metagenomic binning, comparative biology and taxonomic classification.</title>
        <authorList>
            <person name="Goeker M."/>
        </authorList>
    </citation>
    <scope>NUCLEOTIDE SEQUENCE [LARGE SCALE GENOMIC DNA]</scope>
    <source>
        <strain evidence="2 3">SS015</strain>
    </source>
</reference>
<keyword evidence="3" id="KW-1185">Reference proteome</keyword>
<comment type="caution">
    <text evidence="2">The sequence shown here is derived from an EMBL/GenBank/DDBJ whole genome shotgun (WGS) entry which is preliminary data.</text>
</comment>
<name>A0A5D3WJC3_9BACT</name>
<gene>
    <name evidence="2" type="ORF">EDC39_11363</name>
</gene>
<evidence type="ECO:0008006" key="4">
    <source>
        <dbReference type="Google" id="ProtNLM"/>
    </source>
</evidence>
<protein>
    <recommendedName>
        <fullName evidence="4">Lipoprotein</fullName>
    </recommendedName>
</protein>
<accession>A0A5D3WJC3</accession>
<dbReference type="Proteomes" id="UP000324159">
    <property type="component" value="Unassembled WGS sequence"/>
</dbReference>